<evidence type="ECO:0000256" key="2">
    <source>
        <dbReference type="SAM" id="MobiDB-lite"/>
    </source>
</evidence>
<proteinExistence type="predicted"/>
<feature type="compositionally biased region" description="Basic residues" evidence="2">
    <location>
        <begin position="228"/>
        <end position="246"/>
    </location>
</feature>
<evidence type="ECO:0000313" key="4">
    <source>
        <dbReference type="EMBL" id="TFL05387.1"/>
    </source>
</evidence>
<gene>
    <name evidence="4" type="ORF">BDV98DRAFT_294752</name>
</gene>
<evidence type="ECO:0000259" key="3">
    <source>
        <dbReference type="PROSITE" id="PS50157"/>
    </source>
</evidence>
<feature type="region of interest" description="Disordered" evidence="2">
    <location>
        <begin position="177"/>
        <end position="201"/>
    </location>
</feature>
<feature type="compositionally biased region" description="Low complexity" evidence="2">
    <location>
        <begin position="12"/>
        <end position="25"/>
    </location>
</feature>
<keyword evidence="1" id="KW-0862">Zinc</keyword>
<feature type="compositionally biased region" description="Basic residues" evidence="2">
    <location>
        <begin position="183"/>
        <end position="194"/>
    </location>
</feature>
<protein>
    <recommendedName>
        <fullName evidence="3">C2H2-type domain-containing protein</fullName>
    </recommendedName>
</protein>
<reference evidence="4 5" key="1">
    <citation type="journal article" date="2019" name="Nat. Ecol. Evol.">
        <title>Megaphylogeny resolves global patterns of mushroom evolution.</title>
        <authorList>
            <person name="Varga T."/>
            <person name="Krizsan K."/>
            <person name="Foldi C."/>
            <person name="Dima B."/>
            <person name="Sanchez-Garcia M."/>
            <person name="Sanchez-Ramirez S."/>
            <person name="Szollosi G.J."/>
            <person name="Szarkandi J.G."/>
            <person name="Papp V."/>
            <person name="Albert L."/>
            <person name="Andreopoulos W."/>
            <person name="Angelini C."/>
            <person name="Antonin V."/>
            <person name="Barry K.W."/>
            <person name="Bougher N.L."/>
            <person name="Buchanan P."/>
            <person name="Buyck B."/>
            <person name="Bense V."/>
            <person name="Catcheside P."/>
            <person name="Chovatia M."/>
            <person name="Cooper J."/>
            <person name="Damon W."/>
            <person name="Desjardin D."/>
            <person name="Finy P."/>
            <person name="Geml J."/>
            <person name="Haridas S."/>
            <person name="Hughes K."/>
            <person name="Justo A."/>
            <person name="Karasinski D."/>
            <person name="Kautmanova I."/>
            <person name="Kiss B."/>
            <person name="Kocsube S."/>
            <person name="Kotiranta H."/>
            <person name="LaButti K.M."/>
            <person name="Lechner B.E."/>
            <person name="Liimatainen K."/>
            <person name="Lipzen A."/>
            <person name="Lukacs Z."/>
            <person name="Mihaltcheva S."/>
            <person name="Morgado L.N."/>
            <person name="Niskanen T."/>
            <person name="Noordeloos M.E."/>
            <person name="Ohm R.A."/>
            <person name="Ortiz-Santana B."/>
            <person name="Ovrebo C."/>
            <person name="Racz N."/>
            <person name="Riley R."/>
            <person name="Savchenko A."/>
            <person name="Shiryaev A."/>
            <person name="Soop K."/>
            <person name="Spirin V."/>
            <person name="Szebenyi C."/>
            <person name="Tomsovsky M."/>
            <person name="Tulloss R.E."/>
            <person name="Uehling J."/>
            <person name="Grigoriev I.V."/>
            <person name="Vagvolgyi C."/>
            <person name="Papp T."/>
            <person name="Martin F.M."/>
            <person name="Miettinen O."/>
            <person name="Hibbett D.S."/>
            <person name="Nagy L.G."/>
        </authorList>
    </citation>
    <scope>NUCLEOTIDE SEQUENCE [LARGE SCALE GENOMIC DNA]</scope>
    <source>
        <strain evidence="4 5">CBS 309.79</strain>
    </source>
</reference>
<dbReference type="GO" id="GO:0008270">
    <property type="term" value="F:zinc ion binding"/>
    <property type="evidence" value="ECO:0007669"/>
    <property type="project" value="UniProtKB-KW"/>
</dbReference>
<keyword evidence="5" id="KW-1185">Reference proteome</keyword>
<evidence type="ECO:0000313" key="5">
    <source>
        <dbReference type="Proteomes" id="UP000305067"/>
    </source>
</evidence>
<name>A0A5C3QVK3_9AGAR</name>
<feature type="compositionally biased region" description="Low complexity" evidence="2">
    <location>
        <begin position="85"/>
        <end position="98"/>
    </location>
</feature>
<dbReference type="Proteomes" id="UP000305067">
    <property type="component" value="Unassembled WGS sequence"/>
</dbReference>
<keyword evidence="1" id="KW-0863">Zinc-finger</keyword>
<dbReference type="AlphaFoldDB" id="A0A5C3QVK3"/>
<dbReference type="PROSITE" id="PS00028">
    <property type="entry name" value="ZINC_FINGER_C2H2_1"/>
    <property type="match status" value="1"/>
</dbReference>
<feature type="domain" description="C2H2-type" evidence="3">
    <location>
        <begin position="205"/>
        <end position="228"/>
    </location>
</feature>
<accession>A0A5C3QVK3</accession>
<feature type="compositionally biased region" description="Low complexity" evidence="2">
    <location>
        <begin position="366"/>
        <end position="390"/>
    </location>
</feature>
<dbReference type="InterPro" id="IPR013087">
    <property type="entry name" value="Znf_C2H2_type"/>
</dbReference>
<feature type="region of interest" description="Disordered" evidence="2">
    <location>
        <begin position="419"/>
        <end position="447"/>
    </location>
</feature>
<feature type="region of interest" description="Disordered" evidence="2">
    <location>
        <begin position="220"/>
        <end position="314"/>
    </location>
</feature>
<dbReference type="EMBL" id="ML178817">
    <property type="protein sequence ID" value="TFL05387.1"/>
    <property type="molecule type" value="Genomic_DNA"/>
</dbReference>
<organism evidence="4 5">
    <name type="scientific">Pterulicium gracile</name>
    <dbReference type="NCBI Taxonomy" id="1884261"/>
    <lineage>
        <taxon>Eukaryota</taxon>
        <taxon>Fungi</taxon>
        <taxon>Dikarya</taxon>
        <taxon>Basidiomycota</taxon>
        <taxon>Agaricomycotina</taxon>
        <taxon>Agaricomycetes</taxon>
        <taxon>Agaricomycetidae</taxon>
        <taxon>Agaricales</taxon>
        <taxon>Pleurotineae</taxon>
        <taxon>Pterulaceae</taxon>
        <taxon>Pterulicium</taxon>
    </lineage>
</organism>
<feature type="compositionally biased region" description="Low complexity" evidence="2">
    <location>
        <begin position="271"/>
        <end position="294"/>
    </location>
</feature>
<feature type="region of interest" description="Disordered" evidence="2">
    <location>
        <begin position="328"/>
        <end position="402"/>
    </location>
</feature>
<feature type="region of interest" description="Disordered" evidence="2">
    <location>
        <begin position="58"/>
        <end position="103"/>
    </location>
</feature>
<sequence>MVYPPRSWQHESGSPSSASSTSAHSQHYRDSGTESTSYTLLHAMDLVVGGQNTDLNHDYHSDDWQRSTTFSAPENDIRPPQGIHPIASSCPPQPSSASHNGKARVSSDYFEVGRSEQPQGPRYAQPQGSEWIPSLQADMIVLPTQIRLDDEGDSDEDQDVPTDFYRCECGAVLSKLNRSRNQATHKRSSKHRKAMGQPRHKAENLVCRHCDRSFARSDSCRRHESTCHRRPGVNGKRRKPYRRKSRSPSPDRDTGPSGTSHISLPAPIPVHTPLSVSLSHSSSSSAQDSRPTASFTSSPNSRPLGYPGCRLDAMEPVRSGAHDDQRTALPYPIQMNPSPRNLTPHHDYPLPGGHDWHRPHLSTHYSAPSSLTSHDTSSSSSLMSSYEASPNGSTHMEPSVAWDSTGYHPADLVGAAASVHPTGSLAPPTRGRASSVGTQPASLEYQRPRESELTYHLPFPIGTSVPGSVNNSNSAHPPSGVHDYSTGSLLPSTAFHPSSAYPSSVRSHNNLAAYDHRADAGTSNPGILTPLNDVELRSNSRKKITAVNSNSLSVGLDSEHLL</sequence>
<feature type="compositionally biased region" description="Basic and acidic residues" evidence="2">
    <location>
        <begin position="344"/>
        <end position="358"/>
    </location>
</feature>
<feature type="region of interest" description="Disordered" evidence="2">
    <location>
        <begin position="1"/>
        <end position="35"/>
    </location>
</feature>
<keyword evidence="1" id="KW-0479">Metal-binding</keyword>
<dbReference type="PROSITE" id="PS50157">
    <property type="entry name" value="ZINC_FINGER_C2H2_2"/>
    <property type="match status" value="1"/>
</dbReference>
<evidence type="ECO:0000256" key="1">
    <source>
        <dbReference type="PROSITE-ProRule" id="PRU00042"/>
    </source>
</evidence>